<proteinExistence type="inferred from homology"/>
<dbReference type="GO" id="GO:0000139">
    <property type="term" value="C:Golgi membrane"/>
    <property type="evidence" value="ECO:0007669"/>
    <property type="project" value="UniProtKB-SubCell"/>
</dbReference>
<evidence type="ECO:0000256" key="8">
    <source>
        <dbReference type="ARBA" id="ARBA00022723"/>
    </source>
</evidence>
<dbReference type="GO" id="GO:0032259">
    <property type="term" value="P:methylation"/>
    <property type="evidence" value="ECO:0007669"/>
    <property type="project" value="UniProtKB-KW"/>
</dbReference>
<comment type="function">
    <text evidence="18">Regulates also the sphingolipid metabolism.</text>
</comment>
<dbReference type="PRINTS" id="PR00465">
    <property type="entry name" value="EP450IV"/>
</dbReference>
<comment type="similarity">
    <text evidence="4">Belongs to the cytochrome P450 family.</text>
</comment>
<keyword evidence="12 17" id="KW-0408">Iron</keyword>
<dbReference type="STRING" id="983506.L8WQF1"/>
<evidence type="ECO:0000256" key="11">
    <source>
        <dbReference type="ARBA" id="ARBA00023002"/>
    </source>
</evidence>
<keyword evidence="20" id="KW-0808">Transferase</keyword>
<dbReference type="GO" id="GO:0005506">
    <property type="term" value="F:iron ion binding"/>
    <property type="evidence" value="ECO:0007669"/>
    <property type="project" value="InterPro"/>
</dbReference>
<dbReference type="InterPro" id="IPR001128">
    <property type="entry name" value="Cyt_P450"/>
</dbReference>
<sequence>MMGQGLVISSGFVVNPAEGLESATGVADLDPAAALVEIFFGAVIGERSLAGVDEPTTLSGRAMVDECGVQPGTNPEVTRGHVTMPENGEIRKGSKDEASLGLHSAMSNSSAPLSAFPILGAVASLPLPAIAALTVFVVVPVVAIALNVAWQLLIPRDPSLPPLVFHWVPIIGSAIAYGDDPLGFFFSCREKYGDLFTFVLLGRQMTVALGPKGSNFILGGKLSQVSAEEAYTHLTTPVFGKDVVYDVPNHVLMEQKKFVKFGLTTENFRAYVDMIVDETENNMIRKELSPENCPRDSQGWGCFHAFKKLAELTILTASRTLQGKEVRSNLDKSFAQLYQDLDGGFTPINFLFPNLPLPSYWRRDRAQQKMSDFYVNIIEKRKTQSQGVSHINRTVCSGLIHNRRTNGRALSDREVAHIMIALLMAGQHTSSATSSWALLHLADCPEVAEKLYEEQVKVFGNPDGTLRPLNYEELKDLPIMGAVIRETLRMHPPIHSIIRKCINDMIVPASLAAPTDKVNEGRTYVVPKGHYLLACPAIAQVDPRVWRDADKWDPLRWLDPTGAAAQAGSLYNDENGEKVDYGWGAVSKGTESPYQPFGAGRHRCIGEQFANIQLGTILATIVRRMELRIEKRVPDHNYHHNLGAILDVQSPPNCLNFADPYVEHDPLTLLLDLILLKREVYRHLLFNRGCEPRHMSQRGHNHSKELFRVGPSCLILIDASKWTIAPQTDTRTHCSYVVIRWRDVTCMFHLSAQSINGFSSGKFRYAQSRLFLFASSGSLLFGYPNIPYRSYSHPVEPGAGLPNFISKHKFTQSVLSLLDEDYFDRAWVIRNILGGMSAGFGLRVLLDCHPVLTTLVVLYGWYSKSLIAQLVDYSTGITITLEYSIP</sequence>
<dbReference type="GO" id="GO:0004497">
    <property type="term" value="F:monooxygenase activity"/>
    <property type="evidence" value="ECO:0007669"/>
    <property type="project" value="UniProtKB-KW"/>
</dbReference>
<keyword evidence="7 18" id="KW-0812">Transmembrane</keyword>
<evidence type="ECO:0000256" key="10">
    <source>
        <dbReference type="ARBA" id="ARBA00022989"/>
    </source>
</evidence>
<dbReference type="Pfam" id="PF04161">
    <property type="entry name" value="Arv1"/>
    <property type="match status" value="1"/>
</dbReference>
<keyword evidence="21" id="KW-1185">Reference proteome</keyword>
<comment type="caution">
    <text evidence="20">The sequence shown here is derived from an EMBL/GenBank/DDBJ whole genome shotgun (WGS) entry which is preliminary data.</text>
</comment>
<keyword evidence="13" id="KW-0503">Monooxygenase</keyword>
<dbReference type="EMBL" id="AFRT01001444">
    <property type="protein sequence ID" value="ELU40351.1"/>
    <property type="molecule type" value="Genomic_DNA"/>
</dbReference>
<dbReference type="Proteomes" id="UP000011668">
    <property type="component" value="Unassembled WGS sequence"/>
</dbReference>
<evidence type="ECO:0000313" key="21">
    <source>
        <dbReference type="Proteomes" id="UP000011668"/>
    </source>
</evidence>
<feature type="transmembrane region" description="Helical" evidence="18">
    <location>
        <begin position="160"/>
        <end position="178"/>
    </location>
</feature>
<name>L8WQF1_THACA</name>
<evidence type="ECO:0000256" key="6">
    <source>
        <dbReference type="ARBA" id="ARBA00022617"/>
    </source>
</evidence>
<evidence type="ECO:0000256" key="14">
    <source>
        <dbReference type="ARBA" id="ARBA00023055"/>
    </source>
</evidence>
<dbReference type="GO" id="GO:0032366">
    <property type="term" value="P:intracellular sterol transport"/>
    <property type="evidence" value="ECO:0007669"/>
    <property type="project" value="UniProtKB-UniRule"/>
</dbReference>
<keyword evidence="15 18" id="KW-0443">Lipid metabolism</keyword>
<dbReference type="InterPro" id="IPR036396">
    <property type="entry name" value="Cyt_P450_sf"/>
</dbReference>
<evidence type="ECO:0000256" key="16">
    <source>
        <dbReference type="ARBA" id="ARBA00023136"/>
    </source>
</evidence>
<keyword evidence="11" id="KW-0560">Oxidoreductase</keyword>
<keyword evidence="18" id="KW-0746">Sphingolipid metabolism</keyword>
<keyword evidence="16 18" id="KW-0472">Membrane</keyword>
<dbReference type="PANTHER" id="PTHR24304">
    <property type="entry name" value="CYTOCHROME P450 FAMILY 7"/>
    <property type="match status" value="1"/>
</dbReference>
<evidence type="ECO:0000256" key="3">
    <source>
        <dbReference type="ARBA" id="ARBA00009187"/>
    </source>
</evidence>
<keyword evidence="14 18" id="KW-0445">Lipid transport</keyword>
<dbReference type="InterPro" id="IPR017972">
    <property type="entry name" value="Cyt_P450_CS"/>
</dbReference>
<evidence type="ECO:0000256" key="2">
    <source>
        <dbReference type="ARBA" id="ARBA00004477"/>
    </source>
</evidence>
<dbReference type="FunFam" id="1.10.630.10:FF:000033">
    <property type="entry name" value="14-alpha sterol demethylase"/>
    <property type="match status" value="1"/>
</dbReference>
<comment type="caution">
    <text evidence="18">Lacks conserved residue(s) required for the propagation of feature annotation.</text>
</comment>
<dbReference type="PRINTS" id="PR00385">
    <property type="entry name" value="P450"/>
</dbReference>
<protein>
    <recommendedName>
        <fullName evidence="18">Protein ARV</fullName>
    </recommendedName>
</protein>
<evidence type="ECO:0000256" key="4">
    <source>
        <dbReference type="ARBA" id="ARBA00010617"/>
    </source>
</evidence>
<keyword evidence="9 18" id="KW-0256">Endoplasmic reticulum</keyword>
<evidence type="ECO:0000256" key="7">
    <source>
        <dbReference type="ARBA" id="ARBA00022692"/>
    </source>
</evidence>
<dbReference type="InterPro" id="IPR050529">
    <property type="entry name" value="CYP450_sterol_14alpha_dmase"/>
</dbReference>
<feature type="region of interest" description="Disordered" evidence="19">
    <location>
        <begin position="68"/>
        <end position="92"/>
    </location>
</feature>
<dbReference type="SUPFAM" id="SSF48264">
    <property type="entry name" value="Cytochrome P450"/>
    <property type="match status" value="1"/>
</dbReference>
<reference evidence="20 21" key="1">
    <citation type="journal article" date="2013" name="Nat. Commun.">
        <title>The evolution and pathogenic mechanisms of the rice sheath blight pathogen.</title>
        <authorList>
            <person name="Zheng A."/>
            <person name="Lin R."/>
            <person name="Xu L."/>
            <person name="Qin P."/>
            <person name="Tang C."/>
            <person name="Ai P."/>
            <person name="Zhang D."/>
            <person name="Liu Y."/>
            <person name="Sun Z."/>
            <person name="Feng H."/>
            <person name="Wang Y."/>
            <person name="Chen Y."/>
            <person name="Liang X."/>
            <person name="Fu R."/>
            <person name="Li Q."/>
            <person name="Zhang J."/>
            <person name="Yu X."/>
            <person name="Xie Z."/>
            <person name="Ding L."/>
            <person name="Guan P."/>
            <person name="Tang J."/>
            <person name="Liang Y."/>
            <person name="Wang S."/>
            <person name="Deng Q."/>
            <person name="Li S."/>
            <person name="Zhu J."/>
            <person name="Wang L."/>
            <person name="Liu H."/>
            <person name="Li P."/>
        </authorList>
    </citation>
    <scope>NUCLEOTIDE SEQUENCE [LARGE SCALE GENOMIC DNA]</scope>
    <source>
        <strain evidence="21">AG-1 IA</strain>
    </source>
</reference>
<comment type="function">
    <text evidence="18">Mediator of sterol homeostasis involved in sterol uptake, trafficking and distribution into membranes.</text>
</comment>
<organism evidence="20 21">
    <name type="scientific">Thanatephorus cucumeris (strain AG1-IA)</name>
    <name type="common">Rice sheath blight fungus</name>
    <name type="synonym">Rhizoctonia solani</name>
    <dbReference type="NCBI Taxonomy" id="983506"/>
    <lineage>
        <taxon>Eukaryota</taxon>
        <taxon>Fungi</taxon>
        <taxon>Dikarya</taxon>
        <taxon>Basidiomycota</taxon>
        <taxon>Agaricomycotina</taxon>
        <taxon>Agaricomycetes</taxon>
        <taxon>Cantharellales</taxon>
        <taxon>Ceratobasidiaceae</taxon>
        <taxon>Rhizoctonia</taxon>
        <taxon>Rhizoctonia solani AG-1</taxon>
    </lineage>
</organism>
<dbReference type="GO" id="GO:0016705">
    <property type="term" value="F:oxidoreductase activity, acting on paired donors, with incorporation or reduction of molecular oxygen"/>
    <property type="evidence" value="ECO:0007669"/>
    <property type="project" value="InterPro"/>
</dbReference>
<dbReference type="PROSITE" id="PS00086">
    <property type="entry name" value="CYTOCHROME_P450"/>
    <property type="match status" value="1"/>
</dbReference>
<evidence type="ECO:0000256" key="1">
    <source>
        <dbReference type="ARBA" id="ARBA00001971"/>
    </source>
</evidence>
<feature type="binding site" description="axial binding residue" evidence="17">
    <location>
        <position position="604"/>
    </location>
    <ligand>
        <name>heme</name>
        <dbReference type="ChEBI" id="CHEBI:30413"/>
    </ligand>
    <ligandPart>
        <name>Fe</name>
        <dbReference type="ChEBI" id="CHEBI:18248"/>
    </ligandPart>
</feature>
<evidence type="ECO:0000256" key="15">
    <source>
        <dbReference type="ARBA" id="ARBA00023098"/>
    </source>
</evidence>
<keyword evidence="10 18" id="KW-1133">Transmembrane helix</keyword>
<dbReference type="PANTHER" id="PTHR24304:SF2">
    <property type="entry name" value="24-HYDROXYCHOLESTEROL 7-ALPHA-HYDROXYLASE"/>
    <property type="match status" value="1"/>
</dbReference>
<dbReference type="InterPro" id="IPR007290">
    <property type="entry name" value="Arv1"/>
</dbReference>
<dbReference type="GO" id="GO:0016125">
    <property type="term" value="P:sterol metabolic process"/>
    <property type="evidence" value="ECO:0007669"/>
    <property type="project" value="UniProtKB-UniRule"/>
</dbReference>
<dbReference type="Pfam" id="PF00067">
    <property type="entry name" value="p450"/>
    <property type="match status" value="1"/>
</dbReference>
<dbReference type="GO" id="GO:0097036">
    <property type="term" value="P:regulation of plasma membrane sterol distribution"/>
    <property type="evidence" value="ECO:0007669"/>
    <property type="project" value="UniProtKB-UniRule"/>
</dbReference>
<dbReference type="HOGENOM" id="CLU_325455_0_0_1"/>
<dbReference type="GO" id="GO:0005789">
    <property type="term" value="C:endoplasmic reticulum membrane"/>
    <property type="evidence" value="ECO:0007669"/>
    <property type="project" value="UniProtKB-SubCell"/>
</dbReference>
<dbReference type="GO" id="GO:0020037">
    <property type="term" value="F:heme binding"/>
    <property type="evidence" value="ECO:0007669"/>
    <property type="project" value="InterPro"/>
</dbReference>
<feature type="transmembrane region" description="Helical" evidence="18">
    <location>
        <begin position="129"/>
        <end position="153"/>
    </location>
</feature>
<keyword evidence="18" id="KW-0333">Golgi apparatus</keyword>
<dbReference type="InterPro" id="IPR002403">
    <property type="entry name" value="Cyt_P450_E_grp-IV"/>
</dbReference>
<gene>
    <name evidence="20" type="ORF">AG1IA_05621</name>
</gene>
<evidence type="ECO:0000256" key="18">
    <source>
        <dbReference type="RuleBase" id="RU368065"/>
    </source>
</evidence>
<dbReference type="Gene3D" id="1.10.630.10">
    <property type="entry name" value="Cytochrome P450"/>
    <property type="match status" value="1"/>
</dbReference>
<dbReference type="GO" id="GO:0008168">
    <property type="term" value="F:methyltransferase activity"/>
    <property type="evidence" value="ECO:0007669"/>
    <property type="project" value="UniProtKB-KW"/>
</dbReference>
<keyword evidence="6 17" id="KW-0349">Heme</keyword>
<dbReference type="GO" id="GO:0006665">
    <property type="term" value="P:sphingolipid metabolic process"/>
    <property type="evidence" value="ECO:0007669"/>
    <property type="project" value="UniProtKB-UniRule"/>
</dbReference>
<keyword evidence="5 18" id="KW-0813">Transport</keyword>
<keyword evidence="8 17" id="KW-0479">Metal-binding</keyword>
<dbReference type="CDD" id="cd11042">
    <property type="entry name" value="CYP51-like"/>
    <property type="match status" value="1"/>
</dbReference>
<keyword evidence="20" id="KW-0489">Methyltransferase</keyword>
<evidence type="ECO:0000256" key="19">
    <source>
        <dbReference type="SAM" id="MobiDB-lite"/>
    </source>
</evidence>
<dbReference type="AlphaFoldDB" id="L8WQF1"/>
<comment type="similarity">
    <text evidence="3 18">Belongs to the ARV1 family.</text>
</comment>
<evidence type="ECO:0000313" key="20">
    <source>
        <dbReference type="EMBL" id="ELU40351.1"/>
    </source>
</evidence>
<dbReference type="SMR" id="L8WQF1"/>
<evidence type="ECO:0000256" key="12">
    <source>
        <dbReference type="ARBA" id="ARBA00023004"/>
    </source>
</evidence>
<evidence type="ECO:0000256" key="9">
    <source>
        <dbReference type="ARBA" id="ARBA00022824"/>
    </source>
</evidence>
<evidence type="ECO:0000256" key="17">
    <source>
        <dbReference type="PIRSR" id="PIRSR602403-1"/>
    </source>
</evidence>
<evidence type="ECO:0000256" key="5">
    <source>
        <dbReference type="ARBA" id="ARBA00022448"/>
    </source>
</evidence>
<accession>L8WQF1</accession>
<evidence type="ECO:0000256" key="13">
    <source>
        <dbReference type="ARBA" id="ARBA00023033"/>
    </source>
</evidence>
<comment type="subcellular location">
    <subcellularLocation>
        <location evidence="2 18">Endoplasmic reticulum membrane</location>
        <topology evidence="2 18">Multi-pass membrane protein</topology>
    </subcellularLocation>
    <subcellularLocation>
        <location evidence="18">Golgi apparatus membrane</location>
        <topology evidence="18">Multi-pass membrane protein</topology>
    </subcellularLocation>
</comment>
<comment type="cofactor">
    <cofactor evidence="1 17">
        <name>heme</name>
        <dbReference type="ChEBI" id="CHEBI:30413"/>
    </cofactor>
</comment>
<dbReference type="OrthoDB" id="1055148at2759"/>